<dbReference type="Proteomes" id="UP001066276">
    <property type="component" value="Chromosome 10"/>
</dbReference>
<gene>
    <name evidence="2" type="ORF">NDU88_004823</name>
</gene>
<keyword evidence="3" id="KW-1185">Reference proteome</keyword>
<evidence type="ECO:0000256" key="1">
    <source>
        <dbReference type="SAM" id="MobiDB-lite"/>
    </source>
</evidence>
<dbReference type="EMBL" id="JANPWB010000014">
    <property type="protein sequence ID" value="KAJ1099724.1"/>
    <property type="molecule type" value="Genomic_DNA"/>
</dbReference>
<comment type="caution">
    <text evidence="2">The sequence shown here is derived from an EMBL/GenBank/DDBJ whole genome shotgun (WGS) entry which is preliminary data.</text>
</comment>
<protein>
    <submittedName>
        <fullName evidence="2">Uncharacterized protein</fullName>
    </submittedName>
</protein>
<dbReference type="AlphaFoldDB" id="A0AAV7MB06"/>
<organism evidence="2 3">
    <name type="scientific">Pleurodeles waltl</name>
    <name type="common">Iberian ribbed newt</name>
    <dbReference type="NCBI Taxonomy" id="8319"/>
    <lineage>
        <taxon>Eukaryota</taxon>
        <taxon>Metazoa</taxon>
        <taxon>Chordata</taxon>
        <taxon>Craniata</taxon>
        <taxon>Vertebrata</taxon>
        <taxon>Euteleostomi</taxon>
        <taxon>Amphibia</taxon>
        <taxon>Batrachia</taxon>
        <taxon>Caudata</taxon>
        <taxon>Salamandroidea</taxon>
        <taxon>Salamandridae</taxon>
        <taxon>Pleurodelinae</taxon>
        <taxon>Pleurodeles</taxon>
    </lineage>
</organism>
<feature type="region of interest" description="Disordered" evidence="1">
    <location>
        <begin position="85"/>
        <end position="117"/>
    </location>
</feature>
<evidence type="ECO:0000313" key="3">
    <source>
        <dbReference type="Proteomes" id="UP001066276"/>
    </source>
</evidence>
<sequence length="117" mass="12900">MPMPPHYKELLSAETSIQDPASSIGDILDVASSAADRASALRRLRYLVVALSRLPSARQETDVVWQLAITVRHFRQLRSRAARAATAASGNFSKAHDKRVLPAQPRPRGKRVGTEEE</sequence>
<evidence type="ECO:0000313" key="2">
    <source>
        <dbReference type="EMBL" id="KAJ1099724.1"/>
    </source>
</evidence>
<accession>A0AAV7MB06</accession>
<name>A0AAV7MB06_PLEWA</name>
<proteinExistence type="predicted"/>
<reference evidence="2" key="1">
    <citation type="journal article" date="2022" name="bioRxiv">
        <title>Sequencing and chromosome-scale assembly of the giantPleurodeles waltlgenome.</title>
        <authorList>
            <person name="Brown T."/>
            <person name="Elewa A."/>
            <person name="Iarovenko S."/>
            <person name="Subramanian E."/>
            <person name="Araus A.J."/>
            <person name="Petzold A."/>
            <person name="Susuki M."/>
            <person name="Suzuki K.-i.T."/>
            <person name="Hayashi T."/>
            <person name="Toyoda A."/>
            <person name="Oliveira C."/>
            <person name="Osipova E."/>
            <person name="Leigh N.D."/>
            <person name="Simon A."/>
            <person name="Yun M.H."/>
        </authorList>
    </citation>
    <scope>NUCLEOTIDE SEQUENCE</scope>
    <source>
        <strain evidence="2">20211129_DDA</strain>
        <tissue evidence="2">Liver</tissue>
    </source>
</reference>